<gene>
    <name evidence="3" type="ORF">D7I44_15150</name>
</gene>
<feature type="chain" id="PRO_5038754226" description="DUF4352 domain-containing protein" evidence="2">
    <location>
        <begin position="22"/>
        <end position="182"/>
    </location>
</feature>
<dbReference type="AlphaFoldDB" id="A0A387C2H8"/>
<keyword evidence="2" id="KW-0732">Signal</keyword>
<feature type="signal peptide" evidence="2">
    <location>
        <begin position="1"/>
        <end position="21"/>
    </location>
</feature>
<sequence>MYTKLAAAAVLSSALMLGLTACGTSGAPSGGPAPATSDAATTPAPTKTAASQNAKFGETYKWSDGLAVTISAPQPFTPSQYAAGVTAGQQNLIFTITINNGTTQNVDAGLSQMTLTSGGTAASSITEIGGPQGDVTGLGPQTPVLPGQSVSWKAAFSVANPADLTSQFSITDFNHKPAIFTS</sequence>
<protein>
    <recommendedName>
        <fullName evidence="5">DUF4352 domain-containing protein</fullName>
    </recommendedName>
</protein>
<evidence type="ECO:0000256" key="1">
    <source>
        <dbReference type="SAM" id="MobiDB-lite"/>
    </source>
</evidence>
<dbReference type="EMBL" id="CP032624">
    <property type="protein sequence ID" value="AYG04731.1"/>
    <property type="molecule type" value="Genomic_DNA"/>
</dbReference>
<dbReference type="RefSeq" id="WP_120790259.1">
    <property type="nucleotide sequence ID" value="NZ_CP032624.1"/>
</dbReference>
<evidence type="ECO:0008006" key="5">
    <source>
        <dbReference type="Google" id="ProtNLM"/>
    </source>
</evidence>
<dbReference type="Proteomes" id="UP000275069">
    <property type="component" value="Chromosome"/>
</dbReference>
<proteinExistence type="predicted"/>
<evidence type="ECO:0000256" key="2">
    <source>
        <dbReference type="SAM" id="SignalP"/>
    </source>
</evidence>
<organism evidence="3 4">
    <name type="scientific">Gryllotalpicola protaetiae</name>
    <dbReference type="NCBI Taxonomy" id="2419771"/>
    <lineage>
        <taxon>Bacteria</taxon>
        <taxon>Bacillati</taxon>
        <taxon>Actinomycetota</taxon>
        <taxon>Actinomycetes</taxon>
        <taxon>Micrococcales</taxon>
        <taxon>Microbacteriaceae</taxon>
        <taxon>Gryllotalpicola</taxon>
    </lineage>
</organism>
<feature type="region of interest" description="Disordered" evidence="1">
    <location>
        <begin position="26"/>
        <end position="51"/>
    </location>
</feature>
<dbReference type="PROSITE" id="PS51257">
    <property type="entry name" value="PROKAR_LIPOPROTEIN"/>
    <property type="match status" value="1"/>
</dbReference>
<evidence type="ECO:0000313" key="3">
    <source>
        <dbReference type="EMBL" id="AYG04731.1"/>
    </source>
</evidence>
<dbReference type="KEGG" id="gry:D7I44_15150"/>
<keyword evidence="4" id="KW-1185">Reference proteome</keyword>
<name>A0A387C2H8_9MICO</name>
<dbReference type="OrthoDB" id="4484996at2"/>
<accession>A0A387C2H8</accession>
<reference evidence="3 4" key="1">
    <citation type="submission" date="2018-09" db="EMBL/GenBank/DDBJ databases">
        <title>Genome sequencing of strain 2DFW10M-5.</title>
        <authorList>
            <person name="Heo J."/>
            <person name="Kim S.-J."/>
            <person name="Kwon S.-W."/>
        </authorList>
    </citation>
    <scope>NUCLEOTIDE SEQUENCE [LARGE SCALE GENOMIC DNA]</scope>
    <source>
        <strain evidence="3 4">2DFW10M-5</strain>
    </source>
</reference>
<evidence type="ECO:0000313" key="4">
    <source>
        <dbReference type="Proteomes" id="UP000275069"/>
    </source>
</evidence>